<organism evidence="2 3">
    <name type="scientific">Pseudomonas syringae pv. avii</name>
    <dbReference type="NCBI Taxonomy" id="663959"/>
    <lineage>
        <taxon>Bacteria</taxon>
        <taxon>Pseudomonadati</taxon>
        <taxon>Pseudomonadota</taxon>
        <taxon>Gammaproteobacteria</taxon>
        <taxon>Pseudomonadales</taxon>
        <taxon>Pseudomonadaceae</taxon>
        <taxon>Pseudomonas</taxon>
        <taxon>Pseudomonas syringae</taxon>
    </lineage>
</organism>
<dbReference type="RefSeq" id="WP_122300437.1">
    <property type="nucleotide sequence ID" value="NZ_RBUA01000625.1"/>
</dbReference>
<gene>
    <name evidence="2" type="ORF">ALP29_00241</name>
</gene>
<protein>
    <submittedName>
        <fullName evidence="2">Uncharacterized protein</fullName>
    </submittedName>
</protein>
<reference evidence="2 3" key="1">
    <citation type="submission" date="2018-08" db="EMBL/GenBank/DDBJ databases">
        <title>Recombination of ecologically and evolutionarily significant loci maintains genetic cohesion in the Pseudomonas syringae species complex.</title>
        <authorList>
            <person name="Dillon M."/>
            <person name="Thakur S."/>
            <person name="Almeida R.N.D."/>
            <person name="Weir B.S."/>
            <person name="Guttman D.S."/>
        </authorList>
    </citation>
    <scope>NUCLEOTIDE SEQUENCE [LARGE SCALE GENOMIC DNA]</scope>
    <source>
        <strain evidence="2 3">ICMP 14479</strain>
    </source>
</reference>
<dbReference type="AlphaFoldDB" id="A0A3M5VHX5"/>
<evidence type="ECO:0000313" key="3">
    <source>
        <dbReference type="Proteomes" id="UP000280395"/>
    </source>
</evidence>
<dbReference type="Proteomes" id="UP000280395">
    <property type="component" value="Unassembled WGS sequence"/>
</dbReference>
<comment type="caution">
    <text evidence="2">The sequence shown here is derived from an EMBL/GenBank/DDBJ whole genome shotgun (WGS) entry which is preliminary data.</text>
</comment>
<evidence type="ECO:0000313" key="2">
    <source>
        <dbReference type="EMBL" id="RMU57761.1"/>
    </source>
</evidence>
<sequence length="101" mass="11636">MNATDLHMRSTPRNQDRLNEQQLRDELKRVTEESLNDVLLIIELRGQVEVRDQALVKLAKLQLAGNGSDIQRELQRLASCYEHKMAVEAARVQAQVKEQDQ</sequence>
<evidence type="ECO:0000256" key="1">
    <source>
        <dbReference type="SAM" id="MobiDB-lite"/>
    </source>
</evidence>
<name>A0A3M5VHX5_PSESX</name>
<dbReference type="EMBL" id="RBUA01000625">
    <property type="protein sequence ID" value="RMU57761.1"/>
    <property type="molecule type" value="Genomic_DNA"/>
</dbReference>
<accession>A0A3M5VHX5</accession>
<proteinExistence type="predicted"/>
<feature type="region of interest" description="Disordered" evidence="1">
    <location>
        <begin position="1"/>
        <end position="20"/>
    </location>
</feature>